<dbReference type="InterPro" id="IPR052929">
    <property type="entry name" value="RNase_H-like_EbsB-rel"/>
</dbReference>
<keyword evidence="4" id="KW-1185">Reference proteome</keyword>
<accession>A0A7J9G728</accession>
<dbReference type="AlphaFoldDB" id="A0A7J9G728"/>
<dbReference type="EMBL" id="JABFAD010000002">
    <property type="protein sequence ID" value="MBA0793396.1"/>
    <property type="molecule type" value="Genomic_DNA"/>
</dbReference>
<evidence type="ECO:0000313" key="3">
    <source>
        <dbReference type="EMBL" id="MBA0793396.1"/>
    </source>
</evidence>
<dbReference type="OrthoDB" id="999899at2759"/>
<organism evidence="3 4">
    <name type="scientific">Gossypium harknessii</name>
    <dbReference type="NCBI Taxonomy" id="34285"/>
    <lineage>
        <taxon>Eukaryota</taxon>
        <taxon>Viridiplantae</taxon>
        <taxon>Streptophyta</taxon>
        <taxon>Embryophyta</taxon>
        <taxon>Tracheophyta</taxon>
        <taxon>Spermatophyta</taxon>
        <taxon>Magnoliopsida</taxon>
        <taxon>eudicotyledons</taxon>
        <taxon>Gunneridae</taxon>
        <taxon>Pentapetalae</taxon>
        <taxon>rosids</taxon>
        <taxon>malvids</taxon>
        <taxon>Malvales</taxon>
        <taxon>Malvaceae</taxon>
        <taxon>Malvoideae</taxon>
        <taxon>Gossypium</taxon>
    </lineage>
</organism>
<dbReference type="Gene3D" id="3.30.420.10">
    <property type="entry name" value="Ribonuclease H-like superfamily/Ribonuclease H"/>
    <property type="match status" value="1"/>
</dbReference>
<feature type="domain" description="RNase H type-1" evidence="2">
    <location>
        <begin position="2"/>
        <end position="87"/>
    </location>
</feature>
<dbReference type="InterPro" id="IPR002156">
    <property type="entry name" value="RNaseH_domain"/>
</dbReference>
<proteinExistence type="predicted"/>
<gene>
    <name evidence="3" type="ORF">Gohar_017806</name>
</gene>
<feature type="region of interest" description="Disordered" evidence="1">
    <location>
        <begin position="89"/>
        <end position="109"/>
    </location>
</feature>
<evidence type="ECO:0000259" key="2">
    <source>
        <dbReference type="Pfam" id="PF13456"/>
    </source>
</evidence>
<reference evidence="3 4" key="1">
    <citation type="journal article" date="2019" name="Genome Biol. Evol.">
        <title>Insights into the evolution of the New World diploid cottons (Gossypium, subgenus Houzingenia) based on genome sequencing.</title>
        <authorList>
            <person name="Grover C.E."/>
            <person name="Arick M.A. 2nd"/>
            <person name="Thrash A."/>
            <person name="Conover J.L."/>
            <person name="Sanders W.S."/>
            <person name="Peterson D.G."/>
            <person name="Frelichowski J.E."/>
            <person name="Scheffler J.A."/>
            <person name="Scheffler B.E."/>
            <person name="Wendel J.F."/>
        </authorList>
    </citation>
    <scope>NUCLEOTIDE SEQUENCE [LARGE SCALE GENOMIC DNA]</scope>
    <source>
        <strain evidence="3">0</strain>
        <tissue evidence="3">Leaf</tissue>
    </source>
</reference>
<evidence type="ECO:0000256" key="1">
    <source>
        <dbReference type="SAM" id="MobiDB-lite"/>
    </source>
</evidence>
<sequence>MSSPFVAKAYACLKTTKLGINMGLNSVTIMGDSKTVINKCQTIARDRSIIRAIIKDIQSNKSCFQKIVFRFIQRIENIQSHNLAKDALKKERRGVPDEGDAERNYSSSK</sequence>
<name>A0A7J9G728_9ROSI</name>
<dbReference type="Proteomes" id="UP000593560">
    <property type="component" value="Unassembled WGS sequence"/>
</dbReference>
<dbReference type="PANTHER" id="PTHR47074:SF61">
    <property type="entry name" value="RNASE H TYPE-1 DOMAIN-CONTAINING PROTEIN"/>
    <property type="match status" value="1"/>
</dbReference>
<feature type="non-terminal residue" evidence="3">
    <location>
        <position position="109"/>
    </location>
</feature>
<dbReference type="PANTHER" id="PTHR47074">
    <property type="entry name" value="BNAC02G40300D PROTEIN"/>
    <property type="match status" value="1"/>
</dbReference>
<dbReference type="InterPro" id="IPR036397">
    <property type="entry name" value="RNaseH_sf"/>
</dbReference>
<comment type="caution">
    <text evidence="3">The sequence shown here is derived from an EMBL/GenBank/DDBJ whole genome shotgun (WGS) entry which is preliminary data.</text>
</comment>
<dbReference type="GO" id="GO:0003676">
    <property type="term" value="F:nucleic acid binding"/>
    <property type="evidence" value="ECO:0007669"/>
    <property type="project" value="InterPro"/>
</dbReference>
<protein>
    <recommendedName>
        <fullName evidence="2">RNase H type-1 domain-containing protein</fullName>
    </recommendedName>
</protein>
<dbReference type="GO" id="GO:0004523">
    <property type="term" value="F:RNA-DNA hybrid ribonuclease activity"/>
    <property type="evidence" value="ECO:0007669"/>
    <property type="project" value="InterPro"/>
</dbReference>
<dbReference type="Pfam" id="PF13456">
    <property type="entry name" value="RVT_3"/>
    <property type="match status" value="1"/>
</dbReference>
<evidence type="ECO:0000313" key="4">
    <source>
        <dbReference type="Proteomes" id="UP000593560"/>
    </source>
</evidence>